<dbReference type="Proteomes" id="UP000002899">
    <property type="component" value="Chromosome I"/>
</dbReference>
<evidence type="ECO:0000259" key="2">
    <source>
        <dbReference type="PROSITE" id="PS50102"/>
    </source>
</evidence>
<dbReference type="SUPFAM" id="SSF54928">
    <property type="entry name" value="RNA-binding domain, RBD"/>
    <property type="match status" value="1"/>
</dbReference>
<evidence type="ECO:0000256" key="1">
    <source>
        <dbReference type="PROSITE-ProRule" id="PRU00176"/>
    </source>
</evidence>
<dbReference type="InterPro" id="IPR000504">
    <property type="entry name" value="RRM_dom"/>
</dbReference>
<dbReference type="GeneID" id="24423573"/>
<dbReference type="RefSeq" id="XP_012647566.1">
    <property type="nucleotide sequence ID" value="XM_012792112.1"/>
</dbReference>
<protein>
    <recommendedName>
        <fullName evidence="2">RRM domain-containing protein</fullName>
    </recommendedName>
</protein>
<keyword evidence="4" id="KW-1185">Reference proteome</keyword>
<organism evidence="3 4">
    <name type="scientific">Babesia microti (strain RI)</name>
    <dbReference type="NCBI Taxonomy" id="1133968"/>
    <lineage>
        <taxon>Eukaryota</taxon>
        <taxon>Sar</taxon>
        <taxon>Alveolata</taxon>
        <taxon>Apicomplexa</taxon>
        <taxon>Aconoidasida</taxon>
        <taxon>Piroplasmida</taxon>
        <taxon>Babesiidae</taxon>
        <taxon>Babesia</taxon>
    </lineage>
</organism>
<dbReference type="SMART" id="SM00360">
    <property type="entry name" value="RRM"/>
    <property type="match status" value="1"/>
</dbReference>
<dbReference type="PROSITE" id="PS50102">
    <property type="entry name" value="RRM"/>
    <property type="match status" value="1"/>
</dbReference>
<dbReference type="OMA" id="NYSVINI"/>
<keyword evidence="1" id="KW-0694">RNA-binding</keyword>
<dbReference type="Pfam" id="PF00076">
    <property type="entry name" value="RRM_1"/>
    <property type="match status" value="1"/>
</dbReference>
<dbReference type="InterPro" id="IPR035979">
    <property type="entry name" value="RBD_domain_sf"/>
</dbReference>
<dbReference type="KEGG" id="bmic:BMR1_01G02495"/>
<feature type="domain" description="RRM" evidence="2">
    <location>
        <begin position="68"/>
        <end position="153"/>
    </location>
</feature>
<dbReference type="EMBL" id="FO082871">
    <property type="protein sequence ID" value="CCF72957.1"/>
    <property type="molecule type" value="Genomic_DNA"/>
</dbReference>
<reference evidence="3 4" key="1">
    <citation type="journal article" date="2012" name="Nucleic Acids Res.">
        <title>Sequencing of the smallest Apicomplexan genome from the human pathogen Babesia microti.</title>
        <authorList>
            <person name="Cornillot E."/>
            <person name="Hadj-Kaddour K."/>
            <person name="Dassouli A."/>
            <person name="Noel B."/>
            <person name="Ranwez V."/>
            <person name="Vacherie B."/>
            <person name="Augagneur Y."/>
            <person name="Bres V."/>
            <person name="Duclos A."/>
            <person name="Randazzo S."/>
            <person name="Carcy B."/>
            <person name="Debierre-Grockiego F."/>
            <person name="Delbecq S."/>
            <person name="Moubri-Menage K."/>
            <person name="Shams-Eldin H."/>
            <person name="Usmani-Brown S."/>
            <person name="Bringaud F."/>
            <person name="Wincker P."/>
            <person name="Vivares C.P."/>
            <person name="Schwarz R.T."/>
            <person name="Schetters T.P."/>
            <person name="Krause P.J."/>
            <person name="Gorenflot A."/>
            <person name="Berry V."/>
            <person name="Barbe V."/>
            <person name="Ben Mamoun C."/>
        </authorList>
    </citation>
    <scope>NUCLEOTIDE SEQUENCE [LARGE SCALE GENOMIC DNA]</scope>
    <source>
        <strain evidence="3 4">RI</strain>
    </source>
</reference>
<accession>I7J5K2</accession>
<proteinExistence type="predicted"/>
<dbReference type="GO" id="GO:0003723">
    <property type="term" value="F:RNA binding"/>
    <property type="evidence" value="ECO:0007669"/>
    <property type="project" value="UniProtKB-UniRule"/>
</dbReference>
<dbReference type="InterPro" id="IPR012677">
    <property type="entry name" value="Nucleotide-bd_a/b_plait_sf"/>
</dbReference>
<gene>
    <name evidence="3" type="ORF">BMR1_01G02495</name>
</gene>
<sequence length="337" mass="39748">MILTKHLCSYAYYGSSRMKWFFQKPYIRVDPNSLLHYPETSYIDCRKVDYLYDQPKSGYEGTEIYGPNTLELSNLPMGRTPEYLQDRLRRFFSTFGLVTSVRCLPHSLDPYQCNGIGYVTFRSKQASIKAAVANLVFPPSICSKIINIRHLDTDKCNDPLYTNKQRHYANQIIYIVRGLYYKLIKTGSCSLNTVSKGLYERDFYGKIRLAGLSVVMKFTNWINFLTTAPMNEIFQIHDNHIYLLLHSEDSLNRILHRLVFQMEQQLQSQLQVESFEPPIERPRGLDEELQILSRSTDMYRIHDERFIYKLKLKRERNLRRKEYRQQLKAEKGVTNSV</sequence>
<reference evidence="3 4" key="3">
    <citation type="journal article" date="2016" name="Sci. Rep.">
        <title>Genome-wide diversity and gene expression profiling of Babesia microti isolates identify polymorphic genes that mediate host-pathogen interactions.</title>
        <authorList>
            <person name="Silva J.C."/>
            <person name="Cornillot E."/>
            <person name="McCracken C."/>
            <person name="Usmani-Brown S."/>
            <person name="Dwivedi A."/>
            <person name="Ifeonu O.O."/>
            <person name="Crabtree J."/>
            <person name="Gotia H.T."/>
            <person name="Virji A.Z."/>
            <person name="Reynes C."/>
            <person name="Colinge J."/>
            <person name="Kumar V."/>
            <person name="Lawres L."/>
            <person name="Pazzi J.E."/>
            <person name="Pablo J.V."/>
            <person name="Hung C."/>
            <person name="Brancato J."/>
            <person name="Kumari P."/>
            <person name="Orvis J."/>
            <person name="Tretina K."/>
            <person name="Chibucos M."/>
            <person name="Ott S."/>
            <person name="Sadzewicz L."/>
            <person name="Sengamalay N."/>
            <person name="Shetty A.C."/>
            <person name="Su Q."/>
            <person name="Tallon L."/>
            <person name="Fraser C.M."/>
            <person name="Frutos R."/>
            <person name="Molina D.M."/>
            <person name="Krause P.J."/>
            <person name="Ben Mamoun C."/>
        </authorList>
    </citation>
    <scope>NUCLEOTIDE SEQUENCE [LARGE SCALE GENOMIC DNA]</scope>
    <source>
        <strain evidence="3 4">RI</strain>
    </source>
</reference>
<evidence type="ECO:0000313" key="4">
    <source>
        <dbReference type="Proteomes" id="UP000002899"/>
    </source>
</evidence>
<name>I7J5K2_BABMR</name>
<dbReference type="CDD" id="cd00590">
    <property type="entry name" value="RRM_SF"/>
    <property type="match status" value="1"/>
</dbReference>
<evidence type="ECO:0000313" key="3">
    <source>
        <dbReference type="EMBL" id="CCF72957.1"/>
    </source>
</evidence>
<dbReference type="OrthoDB" id="363455at2759"/>
<reference evidence="3 4" key="2">
    <citation type="journal article" date="2013" name="PLoS ONE">
        <title>Whole genome mapping and re-organization of the nuclear and mitochondrial genomes of Babesia microti isolates.</title>
        <authorList>
            <person name="Cornillot E."/>
            <person name="Dassouli A."/>
            <person name="Garg A."/>
            <person name="Pachikara N."/>
            <person name="Randazzo S."/>
            <person name="Depoix D."/>
            <person name="Carcy B."/>
            <person name="Delbecq S."/>
            <person name="Frutos R."/>
            <person name="Silva J.C."/>
            <person name="Sutton R."/>
            <person name="Krause P.J."/>
            <person name="Mamoun C.B."/>
        </authorList>
    </citation>
    <scope>NUCLEOTIDE SEQUENCE [LARGE SCALE GENOMIC DNA]</scope>
    <source>
        <strain evidence="3 4">RI</strain>
    </source>
</reference>
<dbReference type="AlphaFoldDB" id="I7J5K2"/>
<dbReference type="Gene3D" id="3.30.70.330">
    <property type="match status" value="1"/>
</dbReference>
<dbReference type="VEuPathDB" id="PiroplasmaDB:BMR1_01G02495"/>